<dbReference type="Proteomes" id="UP000492821">
    <property type="component" value="Unassembled WGS sequence"/>
</dbReference>
<reference evidence="1" key="1">
    <citation type="journal article" date="2013" name="Genetics">
        <title>The draft genome and transcriptome of Panagrellus redivivus are shaped by the harsh demands of a free-living lifestyle.</title>
        <authorList>
            <person name="Srinivasan J."/>
            <person name="Dillman A.R."/>
            <person name="Macchietto M.G."/>
            <person name="Heikkinen L."/>
            <person name="Lakso M."/>
            <person name="Fracchia K.M."/>
            <person name="Antoshechkin I."/>
            <person name="Mortazavi A."/>
            <person name="Wong G."/>
            <person name="Sternberg P.W."/>
        </authorList>
    </citation>
    <scope>NUCLEOTIDE SEQUENCE [LARGE SCALE GENOMIC DNA]</scope>
    <source>
        <strain evidence="1">MT8872</strain>
    </source>
</reference>
<protein>
    <submittedName>
        <fullName evidence="2">Secreted protein</fullName>
    </submittedName>
</protein>
<accession>A0A7E4ZTV2</accession>
<dbReference type="AlphaFoldDB" id="A0A7E4ZTV2"/>
<evidence type="ECO:0000313" key="1">
    <source>
        <dbReference type="Proteomes" id="UP000492821"/>
    </source>
</evidence>
<evidence type="ECO:0000313" key="2">
    <source>
        <dbReference type="WBParaSite" id="Pan_g16979.t1"/>
    </source>
</evidence>
<sequence>MSTLPCGTHLLAQTNGLRLRLALAGCWRAVQVTTFAFRPISPALGGGLRSMEGKDKAIEGKVGMNRFHRRRIPIDVDSEVNSRFFLPLRL</sequence>
<organism evidence="1 2">
    <name type="scientific">Panagrellus redivivus</name>
    <name type="common">Microworm</name>
    <dbReference type="NCBI Taxonomy" id="6233"/>
    <lineage>
        <taxon>Eukaryota</taxon>
        <taxon>Metazoa</taxon>
        <taxon>Ecdysozoa</taxon>
        <taxon>Nematoda</taxon>
        <taxon>Chromadorea</taxon>
        <taxon>Rhabditida</taxon>
        <taxon>Tylenchina</taxon>
        <taxon>Panagrolaimomorpha</taxon>
        <taxon>Panagrolaimoidea</taxon>
        <taxon>Panagrolaimidae</taxon>
        <taxon>Panagrellus</taxon>
    </lineage>
</organism>
<proteinExistence type="predicted"/>
<dbReference type="WBParaSite" id="Pan_g16979.t1">
    <property type="protein sequence ID" value="Pan_g16979.t1"/>
    <property type="gene ID" value="Pan_g16979"/>
</dbReference>
<reference evidence="2" key="2">
    <citation type="submission" date="2020-10" db="UniProtKB">
        <authorList>
            <consortium name="WormBaseParasite"/>
        </authorList>
    </citation>
    <scope>IDENTIFICATION</scope>
</reference>
<keyword evidence="1" id="KW-1185">Reference proteome</keyword>
<name>A0A7E4ZTV2_PANRE</name>